<dbReference type="GO" id="GO:0045735">
    <property type="term" value="F:nutrient reservoir activity"/>
    <property type="evidence" value="ECO:0007669"/>
    <property type="project" value="UniProtKB-KW"/>
</dbReference>
<dbReference type="InterPro" id="IPR015816">
    <property type="entry name" value="Vitellinogen_b-sht_N"/>
</dbReference>
<dbReference type="SMART" id="SM00216">
    <property type="entry name" value="VWD"/>
    <property type="match status" value="1"/>
</dbReference>
<evidence type="ECO:0000256" key="4">
    <source>
        <dbReference type="ARBA" id="ARBA00023157"/>
    </source>
</evidence>
<evidence type="ECO:0000313" key="12">
    <source>
        <dbReference type="Proteomes" id="UP001460270"/>
    </source>
</evidence>
<feature type="compositionally biased region" description="Low complexity" evidence="7">
    <location>
        <begin position="1132"/>
        <end position="1144"/>
    </location>
</feature>
<keyword evidence="12" id="KW-1185">Reference proteome</keyword>
<proteinExistence type="predicted"/>
<dbReference type="SMART" id="SM01169">
    <property type="entry name" value="DUF1943"/>
    <property type="match status" value="1"/>
</dbReference>
<evidence type="ECO:0000256" key="1">
    <source>
        <dbReference type="ARBA" id="ARBA00022553"/>
    </source>
</evidence>
<dbReference type="Pfam" id="PF00094">
    <property type="entry name" value="VWD"/>
    <property type="match status" value="1"/>
</dbReference>
<sequence length="1646" mass="183921">MRVFVLALTVAVAVASQVNLVPEFAVGKTYVYSYESEIYGGLPEEGLTRTGLKYQSKLLIYAQSQNNFLMKFADPKIFDYNGVWPKDAFIEVVKFRDSLAAQLQTPVKFEYANGIVSKVYAPDSISSFILNPYRAAINMLHLNIKKAQDIYELQESGLHGVCLTNYAITENKGGEHYFVTKAKDLTKCQDKIVKDIGLAYMMKCHECQSKTQILNGETITNYILRTTPTSGSLIEEVQMKEIIEFSPFDVVTGAAQMESKQTLKLIEVTSAPFEPINAAYHQRGSLQYEFGSELLQNPVQLLRIENVDAQIVELLEHLKNYNIEKVHEDAPRKFIELIQLMRMLDYNGLVTLWRTHKQKPVHRLWILNAIPVLGSHISLKFIRNQIPLTEHESFVEATSALMSTFHMVTADHATILELGTKDLKFFIYRDIVMLGYGTLIAKHRVEERIALLIWSRWPLLDYANENAADPEKLMVALKAIGNAGHPGSLKTLLKFVPSYGSIAEHLTLPLKIQAVVALKNIAKTEPRMVQPVVLSLFRNTKINAELRMIAVALLFECKPSMGLVNTVAASVLKEENMQVASFTYSYMKSLTKSTSPDMLSVAAACNVAVRLLTHRLGSLNIRYSRAFYLNAYHNSWMTGLAASAFMINNAASVFPRSVVAKARAYVAGAYADVFEVGVRAEGLQDVLLRFNEYPDSKNNIAKMKQIIQALTDWRAQTTPKPLASAYIKFLDQEVAFANIDKDLMDYLIDLAKTPEIRQKGKNFLHQLLSGVQLHYTHPMLLSEVRRILPTSAGFPMELSFYTAAVAGASVNLETTVSPPLPEDYHAAQLFESDINLRASINPSVAMHTYAVMGVNTRFVQAYLMSRSKVHTVLPVKVDARLEISKGNVKLDLQSSQNIDKVASLRVDTLAVVRNVEDLQAARMLPVVPSNAPNKGLDSLSSKVVVSEGLSSELLSINKPAKQNRRKYPKDYNKKTCSVFETLGFKACTQIQSSNALFIKNSPLYTVIGKHYVFVEFARAGEGIVEKIEVEIQVGEKASEIIRVVTFSQEEPALRDKSVLMKLRKILNPGLKNSTSFSSSSSSRHSSSSSSSSSKSSSSSSRSSSRSSSSRSSSSSSRASRRSKHLLTASRKSSSSSSSQSSSSRSSRHSHQELVEIKFNKDHKHQHSRASTHQSRQSKSSAQSFEDIYNKARFLSNSVTPSVAVVIRAIRTDRKPQGYQIAAYVDKETMRLQVIFAKLTETDRSAICADGLVLSPHKLMARIAWGPDCKQYSTDVIAETGRVGENMAMRLKLNWEKIPRTFKRYIHRMTHLACSLQEYGASIAKIKHMVKEMKLTLVLESETKLDFLLRTPKKLIYSLGMKLPFCLPLKETSSQLQSYDNWASRIAYLFSAGNDMTCKLDQNVLTSFNNVTGESSVPESCYQVLAQDCTNLRFIILVKREGSQRQLRVHFSDLLVEISQRNGQIVVSLNGRQQEVSVEKKNLAPGITIQRKDNGVSLVAHELGLLELYFDRESQKVRILDALKGKICGMCGRADGEIRQEYRNPSNRVVSDSVSHAHSWTLSSKSCLNEAGCKLQHVSVKLEGQHNNLLRCLPNCNSLKNKTIKVGYHCIPSDSKLSSTDNIFNKSKDVELDTVAHEECECTPQCA</sequence>
<feature type="compositionally biased region" description="Basic residues" evidence="7">
    <location>
        <begin position="1160"/>
        <end position="1169"/>
    </location>
</feature>
<dbReference type="InterPro" id="IPR050733">
    <property type="entry name" value="Vitellogenin/Apolipophorin"/>
</dbReference>
<protein>
    <recommendedName>
        <fullName evidence="13">Phosvitin</fullName>
    </recommendedName>
</protein>
<dbReference type="SMART" id="SM01170">
    <property type="entry name" value="DUF1944"/>
    <property type="match status" value="1"/>
</dbReference>
<dbReference type="Gene3D" id="2.20.90.10">
    <property type="entry name" value="Vitellinogen, beta-sheet shell domain"/>
    <property type="match status" value="1"/>
</dbReference>
<keyword evidence="3" id="KW-0758">Storage protein</keyword>
<dbReference type="PROSITE" id="PS51211">
    <property type="entry name" value="VITELLOGENIN"/>
    <property type="match status" value="1"/>
</dbReference>
<dbReference type="Pfam" id="PF09172">
    <property type="entry name" value="Vit_open_b-sht"/>
    <property type="match status" value="1"/>
</dbReference>
<dbReference type="EMBL" id="JBBPFD010000018">
    <property type="protein sequence ID" value="KAK7889450.1"/>
    <property type="molecule type" value="Genomic_DNA"/>
</dbReference>
<dbReference type="SUPFAM" id="SSF56968">
    <property type="entry name" value="Lipovitellin-phosvitin complex, beta-sheet shell regions"/>
    <property type="match status" value="3"/>
</dbReference>
<dbReference type="Proteomes" id="UP001460270">
    <property type="component" value="Unassembled WGS sequence"/>
</dbReference>
<dbReference type="InterPro" id="IPR015819">
    <property type="entry name" value="Lipid_transp_b-sht_shell"/>
</dbReference>
<feature type="compositionally biased region" description="Basic and acidic residues" evidence="7">
    <location>
        <begin position="1149"/>
        <end position="1159"/>
    </location>
</feature>
<evidence type="ECO:0000313" key="11">
    <source>
        <dbReference type="EMBL" id="KAK7889450.1"/>
    </source>
</evidence>
<dbReference type="InterPro" id="IPR037088">
    <property type="entry name" value="Vitellinogen_b-sht_shell_sf"/>
</dbReference>
<dbReference type="GO" id="GO:0005319">
    <property type="term" value="F:lipid transporter activity"/>
    <property type="evidence" value="ECO:0007669"/>
    <property type="project" value="InterPro"/>
</dbReference>
<evidence type="ECO:0000256" key="6">
    <source>
        <dbReference type="PROSITE-ProRule" id="PRU00557"/>
    </source>
</evidence>
<comment type="caution">
    <text evidence="6">Lacks conserved residue(s) required for the propagation of feature annotation.</text>
</comment>
<dbReference type="Pfam" id="PF09175">
    <property type="entry name" value="Vit_b-sht_shell"/>
    <property type="match status" value="1"/>
</dbReference>
<reference evidence="12" key="1">
    <citation type="submission" date="2024-04" db="EMBL/GenBank/DDBJ databases">
        <title>Salinicola lusitanus LLJ914,a marine bacterium isolated from the Okinawa Trough.</title>
        <authorList>
            <person name="Li J."/>
        </authorList>
    </citation>
    <scope>NUCLEOTIDE SEQUENCE [LARGE SCALE GENOMIC DNA]</scope>
</reference>
<evidence type="ECO:0000256" key="5">
    <source>
        <dbReference type="ARBA" id="ARBA00023180"/>
    </source>
</evidence>
<dbReference type="PROSITE" id="PS51233">
    <property type="entry name" value="VWFD"/>
    <property type="match status" value="1"/>
</dbReference>
<feature type="compositionally biased region" description="Polar residues" evidence="7">
    <location>
        <begin position="1170"/>
        <end position="1182"/>
    </location>
</feature>
<dbReference type="Gene3D" id="1.25.10.20">
    <property type="entry name" value="Vitellinogen, superhelical"/>
    <property type="match status" value="1"/>
</dbReference>
<dbReference type="InterPro" id="IPR011030">
    <property type="entry name" value="Lipovitellin_superhlx_dom"/>
</dbReference>
<dbReference type="InterPro" id="IPR015258">
    <property type="entry name" value="Vitellinogen_b-sht_shell"/>
</dbReference>
<dbReference type="FunFam" id="2.20.80.10:FF:000001">
    <property type="entry name" value="Vitellogenin 7"/>
    <property type="match status" value="1"/>
</dbReference>
<keyword evidence="1" id="KW-0597">Phosphoprotein</keyword>
<accession>A0AAW0N158</accession>
<keyword evidence="2 8" id="KW-0732">Signal</keyword>
<organism evidence="11 12">
    <name type="scientific">Mugilogobius chulae</name>
    <name type="common">yellowstripe goby</name>
    <dbReference type="NCBI Taxonomy" id="88201"/>
    <lineage>
        <taxon>Eukaryota</taxon>
        <taxon>Metazoa</taxon>
        <taxon>Chordata</taxon>
        <taxon>Craniata</taxon>
        <taxon>Vertebrata</taxon>
        <taxon>Euteleostomi</taxon>
        <taxon>Actinopterygii</taxon>
        <taxon>Neopterygii</taxon>
        <taxon>Teleostei</taxon>
        <taxon>Neoteleostei</taxon>
        <taxon>Acanthomorphata</taxon>
        <taxon>Gobiaria</taxon>
        <taxon>Gobiiformes</taxon>
        <taxon>Gobioidei</taxon>
        <taxon>Gobiidae</taxon>
        <taxon>Gobionellinae</taxon>
        <taxon>Mugilogobius</taxon>
    </lineage>
</organism>
<keyword evidence="5" id="KW-0325">Glycoprotein</keyword>
<gene>
    <name evidence="11" type="ORF">WMY93_025010</name>
</gene>
<feature type="disulfide bond" evidence="6">
    <location>
        <begin position="162"/>
        <end position="188"/>
    </location>
</feature>
<evidence type="ECO:0008006" key="13">
    <source>
        <dbReference type="Google" id="ProtNLM"/>
    </source>
</evidence>
<feature type="region of interest" description="Disordered" evidence="7">
    <location>
        <begin position="1072"/>
        <end position="1182"/>
    </location>
</feature>
<name>A0AAW0N158_9GOBI</name>
<evidence type="ECO:0000259" key="9">
    <source>
        <dbReference type="PROSITE" id="PS51211"/>
    </source>
</evidence>
<evidence type="ECO:0000256" key="8">
    <source>
        <dbReference type="SAM" id="SignalP"/>
    </source>
</evidence>
<evidence type="ECO:0000256" key="7">
    <source>
        <dbReference type="SAM" id="MobiDB-lite"/>
    </source>
</evidence>
<dbReference type="Gene3D" id="2.20.50.20">
    <property type="entry name" value="Lipovitellin. Chain A, domain 3"/>
    <property type="match status" value="2"/>
</dbReference>
<dbReference type="GO" id="GO:0071391">
    <property type="term" value="P:cellular response to estrogen stimulus"/>
    <property type="evidence" value="ECO:0007669"/>
    <property type="project" value="TreeGrafter"/>
</dbReference>
<dbReference type="InterPro" id="IPR015817">
    <property type="entry name" value="Vitellinogen_open_b-sht_sub1"/>
</dbReference>
<dbReference type="SUPFAM" id="SSF48431">
    <property type="entry name" value="Lipovitellin-phosvitin complex, superhelical domain"/>
    <property type="match status" value="1"/>
</dbReference>
<evidence type="ECO:0000259" key="10">
    <source>
        <dbReference type="PROSITE" id="PS51233"/>
    </source>
</evidence>
<feature type="disulfide bond" evidence="6">
    <location>
        <begin position="204"/>
        <end position="207"/>
    </location>
</feature>
<keyword evidence="4 6" id="KW-1015">Disulfide bond</keyword>
<dbReference type="Gene3D" id="2.30.230.10">
    <property type="entry name" value="Lipovitellin, beta-sheet shell regions, chain A"/>
    <property type="match status" value="1"/>
</dbReference>
<comment type="caution">
    <text evidence="11">The sequence shown here is derived from an EMBL/GenBank/DDBJ whole genome shotgun (WGS) entry which is preliminary data.</text>
</comment>
<dbReference type="PANTHER" id="PTHR23345">
    <property type="entry name" value="VITELLOGENIN-RELATED"/>
    <property type="match status" value="1"/>
</dbReference>
<feature type="domain" description="VWFD" evidence="10">
    <location>
        <begin position="1395"/>
        <end position="1567"/>
    </location>
</feature>
<dbReference type="GO" id="GO:0032355">
    <property type="term" value="P:response to estradiol"/>
    <property type="evidence" value="ECO:0007669"/>
    <property type="project" value="TreeGrafter"/>
</dbReference>
<evidence type="ECO:0000256" key="2">
    <source>
        <dbReference type="ARBA" id="ARBA00022729"/>
    </source>
</evidence>
<feature type="compositionally biased region" description="Low complexity" evidence="7">
    <location>
        <begin position="1073"/>
        <end position="1117"/>
    </location>
</feature>
<dbReference type="PANTHER" id="PTHR23345:SF9">
    <property type="entry name" value="VITELLOGENIN-RELATED"/>
    <property type="match status" value="1"/>
</dbReference>
<feature type="signal peptide" evidence="8">
    <location>
        <begin position="1"/>
        <end position="15"/>
    </location>
</feature>
<dbReference type="InterPro" id="IPR001846">
    <property type="entry name" value="VWF_type-D"/>
</dbReference>
<feature type="domain" description="Vitellogenin" evidence="9">
    <location>
        <begin position="24"/>
        <end position="658"/>
    </location>
</feature>
<feature type="chain" id="PRO_5043967991" description="Phosvitin" evidence="8">
    <location>
        <begin position="16"/>
        <end position="1646"/>
    </location>
</feature>
<dbReference type="SMART" id="SM00638">
    <property type="entry name" value="LPD_N"/>
    <property type="match status" value="1"/>
</dbReference>
<dbReference type="Pfam" id="PF01347">
    <property type="entry name" value="Vitellogenin_N"/>
    <property type="match status" value="1"/>
</dbReference>
<dbReference type="Gene3D" id="2.20.80.10">
    <property type="entry name" value="Lipovitellin-phosvitin complex, chain A, domain 4"/>
    <property type="match status" value="1"/>
</dbReference>
<dbReference type="InterPro" id="IPR001747">
    <property type="entry name" value="Vitellogenin_N"/>
</dbReference>
<evidence type="ECO:0000256" key="3">
    <source>
        <dbReference type="ARBA" id="ARBA00022761"/>
    </source>
</evidence>
<dbReference type="InterPro" id="IPR015255">
    <property type="entry name" value="Vitellinogen_open_b-sht"/>
</dbReference>